<evidence type="ECO:0000313" key="5">
    <source>
        <dbReference type="Proteomes" id="UP000249340"/>
    </source>
</evidence>
<keyword evidence="5" id="KW-1185">Reference proteome</keyword>
<dbReference type="OrthoDB" id="5192872at2"/>
<dbReference type="KEGG" id="stri:C7M71_005745"/>
<dbReference type="SUPFAM" id="SSF55729">
    <property type="entry name" value="Acyl-CoA N-acyltransferases (Nat)"/>
    <property type="match status" value="1"/>
</dbReference>
<dbReference type="InterPro" id="IPR050832">
    <property type="entry name" value="Bact_Acetyltransf"/>
</dbReference>
<dbReference type="EMBL" id="CP031264">
    <property type="protein sequence ID" value="AXI77024.1"/>
    <property type="molecule type" value="Genomic_DNA"/>
</dbReference>
<name>A0A345STG9_9ACTN</name>
<proteinExistence type="predicted"/>
<protein>
    <submittedName>
        <fullName evidence="4">GNAT family N-acetyltransferase</fullName>
    </submittedName>
</protein>
<dbReference type="CDD" id="cd04301">
    <property type="entry name" value="NAT_SF"/>
    <property type="match status" value="1"/>
</dbReference>
<dbReference type="PANTHER" id="PTHR43877">
    <property type="entry name" value="AMINOALKYLPHOSPHONATE N-ACETYLTRANSFERASE-RELATED-RELATED"/>
    <property type="match status" value="1"/>
</dbReference>
<sequence>MARAVISVREARSADLPELAESWARVHGVLGPWSRGLPGPTAEELAVVLRQAQATPDTRFLVASVGGAIAGMAYLTYRPLSPLHGVRAAHVDYMYVRDGFRRGGVGRALLAAAASYAEECGAAQVAVNIHPGLRDANRFFARWGFAAVSVRRAVPTPVLRRMLLGDGGGGRGTSRRREAARRVLQLRRPAPLPEGAERAG</sequence>
<dbReference type="PROSITE" id="PS51186">
    <property type="entry name" value="GNAT"/>
    <property type="match status" value="1"/>
</dbReference>
<dbReference type="RefSeq" id="WP_111492608.1">
    <property type="nucleotide sequence ID" value="NZ_CP031264.1"/>
</dbReference>
<dbReference type="GO" id="GO:0016747">
    <property type="term" value="F:acyltransferase activity, transferring groups other than amino-acyl groups"/>
    <property type="evidence" value="ECO:0007669"/>
    <property type="project" value="InterPro"/>
</dbReference>
<dbReference type="Gene3D" id="3.40.630.30">
    <property type="match status" value="1"/>
</dbReference>
<reference evidence="5" key="1">
    <citation type="submission" date="2018-07" db="EMBL/GenBank/DDBJ databases">
        <title>Streptacidiphilus bronchialis DSM 106435 chromosome.</title>
        <authorList>
            <person name="Batra D."/>
            <person name="Gulvik C.A."/>
        </authorList>
    </citation>
    <scope>NUCLEOTIDE SEQUENCE [LARGE SCALE GENOMIC DNA]</scope>
    <source>
        <strain evidence="5">DSM 106435</strain>
    </source>
</reference>
<accession>A0A345STG9</accession>
<gene>
    <name evidence="4" type="ORF">C7M71_005745</name>
</gene>
<keyword evidence="1 4" id="KW-0808">Transferase</keyword>
<evidence type="ECO:0000259" key="3">
    <source>
        <dbReference type="PROSITE" id="PS51186"/>
    </source>
</evidence>
<dbReference type="Pfam" id="PF00583">
    <property type="entry name" value="Acetyltransf_1"/>
    <property type="match status" value="1"/>
</dbReference>
<dbReference type="InterPro" id="IPR016181">
    <property type="entry name" value="Acyl_CoA_acyltransferase"/>
</dbReference>
<feature type="domain" description="N-acetyltransferase" evidence="3">
    <location>
        <begin position="6"/>
        <end position="165"/>
    </location>
</feature>
<evidence type="ECO:0000313" key="4">
    <source>
        <dbReference type="EMBL" id="AXI77024.1"/>
    </source>
</evidence>
<evidence type="ECO:0000256" key="1">
    <source>
        <dbReference type="ARBA" id="ARBA00022679"/>
    </source>
</evidence>
<evidence type="ECO:0000256" key="2">
    <source>
        <dbReference type="ARBA" id="ARBA00023315"/>
    </source>
</evidence>
<dbReference type="AlphaFoldDB" id="A0A345STG9"/>
<dbReference type="InterPro" id="IPR000182">
    <property type="entry name" value="GNAT_dom"/>
</dbReference>
<keyword evidence="2" id="KW-0012">Acyltransferase</keyword>
<organism evidence="4 5">
    <name type="scientific">Peterkaempfera bronchialis</name>
    <dbReference type="NCBI Taxonomy" id="2126346"/>
    <lineage>
        <taxon>Bacteria</taxon>
        <taxon>Bacillati</taxon>
        <taxon>Actinomycetota</taxon>
        <taxon>Actinomycetes</taxon>
        <taxon>Kitasatosporales</taxon>
        <taxon>Streptomycetaceae</taxon>
        <taxon>Peterkaempfera</taxon>
    </lineage>
</organism>
<dbReference type="Proteomes" id="UP000249340">
    <property type="component" value="Chromosome"/>
</dbReference>